<proteinExistence type="predicted"/>
<accession>A0A411B8T5</accession>
<evidence type="ECO:0000313" key="1">
    <source>
        <dbReference type="EMBL" id="QAX98036.1"/>
    </source>
</evidence>
<dbReference type="EMBL" id="MH791398">
    <property type="protein sequence ID" value="QAX98036.1"/>
    <property type="molecule type" value="Genomic_DNA"/>
</dbReference>
<reference evidence="1 2" key="1">
    <citation type="submission" date="2018-08" db="EMBL/GenBank/DDBJ databases">
        <title>Asswx_1, Complete genome sequences of 3 novel enterobacteria, Pakpunavirus like phages.</title>
        <authorList>
            <person name="Yuan S."/>
            <person name="Ma Y."/>
            <person name="Liu Q."/>
        </authorList>
    </citation>
    <scope>NUCLEOTIDE SEQUENCE [LARGE SCALE GENOMIC DNA]</scope>
</reference>
<dbReference type="Proteomes" id="UP000289219">
    <property type="component" value="Segment"/>
</dbReference>
<name>A0A411B8T5_9CAUD</name>
<sequence>MSIILNCIEKENIEKNDVTEIFISRLRDLGIRVENSTPVFAISTIDEKKCFEIKSSLVYDIEYTINKIKEADPYVVMVVSAEEIKYLSTGKKEYKIRMEILAPK</sequence>
<evidence type="ECO:0000313" key="2">
    <source>
        <dbReference type="Proteomes" id="UP000289219"/>
    </source>
</evidence>
<protein>
    <submittedName>
        <fullName evidence="1">Uncharacterized protein</fullName>
    </submittedName>
</protein>
<gene>
    <name evidence="1" type="ORF">ASswx1_396</name>
</gene>
<organism evidence="1 2">
    <name type="scientific">Aeromonas phage Asswx_1</name>
    <dbReference type="NCBI Taxonomy" id="2419739"/>
    <lineage>
        <taxon>Viruses</taxon>
        <taxon>Duplodnaviria</taxon>
        <taxon>Heunggongvirae</taxon>
        <taxon>Uroviricota</taxon>
        <taxon>Caudoviricetes</taxon>
        <taxon>Pantevenvirales</taxon>
        <taxon>Straboviridae</taxon>
        <taxon>Emmerichvirinae</taxon>
        <taxon>Ceceduovirus</taxon>
        <taxon>Ceceduovirus aszj</taxon>
    </lineage>
</organism>